<keyword evidence="2" id="KW-1185">Reference proteome</keyword>
<dbReference type="HOGENOM" id="CLU_2515528_0_0_1"/>
<reference evidence="2" key="1">
    <citation type="submission" date="2011-05" db="EMBL/GenBank/DDBJ databases">
        <authorList>
            <person name="Richards S.R."/>
            <person name="Qu J."/>
            <person name="Jiang H."/>
            <person name="Jhangiani S.N."/>
            <person name="Agravi P."/>
            <person name="Goodspeed R."/>
            <person name="Gross S."/>
            <person name="Mandapat C."/>
            <person name="Jackson L."/>
            <person name="Mathew T."/>
            <person name="Pu L."/>
            <person name="Thornton R."/>
            <person name="Saada N."/>
            <person name="Wilczek-Boney K.B."/>
            <person name="Lee S."/>
            <person name="Kovar C."/>
            <person name="Wu Y."/>
            <person name="Scherer S.E."/>
            <person name="Worley K.C."/>
            <person name="Muzny D.M."/>
            <person name="Gibbs R."/>
        </authorList>
    </citation>
    <scope>NUCLEOTIDE SEQUENCE</scope>
    <source>
        <strain evidence="2">Brora</strain>
    </source>
</reference>
<evidence type="ECO:0000313" key="2">
    <source>
        <dbReference type="Proteomes" id="UP000014500"/>
    </source>
</evidence>
<dbReference type="Proteomes" id="UP000014500">
    <property type="component" value="Unassembled WGS sequence"/>
</dbReference>
<dbReference type="AlphaFoldDB" id="T1JGY7"/>
<reference evidence="1" key="2">
    <citation type="submission" date="2015-02" db="UniProtKB">
        <authorList>
            <consortium name="EnsemblMetazoa"/>
        </authorList>
    </citation>
    <scope>IDENTIFICATION</scope>
</reference>
<evidence type="ECO:0000313" key="1">
    <source>
        <dbReference type="EnsemblMetazoa" id="SMAR013114-PA"/>
    </source>
</evidence>
<proteinExistence type="predicted"/>
<dbReference type="EnsemblMetazoa" id="SMAR013114-RA">
    <property type="protein sequence ID" value="SMAR013114-PA"/>
    <property type="gene ID" value="SMAR013114"/>
</dbReference>
<dbReference type="EMBL" id="JH432213">
    <property type="status" value="NOT_ANNOTATED_CDS"/>
    <property type="molecule type" value="Genomic_DNA"/>
</dbReference>
<sequence length="85" mass="9080">MMEKPPVCRVAHMCHMAAQLVPTCYLSGMRGPDGTPVEPRWNPGGPCGSGRVGSGRDATRCFFARGRRLKLLVSSAPYCGVESGL</sequence>
<accession>T1JGY7</accession>
<name>T1JGY7_STRMM</name>
<protein>
    <submittedName>
        <fullName evidence="1">Uncharacterized protein</fullName>
    </submittedName>
</protein>
<organism evidence="1 2">
    <name type="scientific">Strigamia maritima</name>
    <name type="common">European centipede</name>
    <name type="synonym">Geophilus maritimus</name>
    <dbReference type="NCBI Taxonomy" id="126957"/>
    <lineage>
        <taxon>Eukaryota</taxon>
        <taxon>Metazoa</taxon>
        <taxon>Ecdysozoa</taxon>
        <taxon>Arthropoda</taxon>
        <taxon>Myriapoda</taxon>
        <taxon>Chilopoda</taxon>
        <taxon>Pleurostigmophora</taxon>
        <taxon>Geophilomorpha</taxon>
        <taxon>Linotaeniidae</taxon>
        <taxon>Strigamia</taxon>
    </lineage>
</organism>